<protein>
    <recommendedName>
        <fullName evidence="4">PHD-type zinc finger plants domain-containing protein</fullName>
    </recommendedName>
</protein>
<dbReference type="Proteomes" id="UP000324897">
    <property type="component" value="Unassembled WGS sequence"/>
</dbReference>
<name>A0A5J9TUJ3_9POAL</name>
<feature type="region of interest" description="Disordered" evidence="3">
    <location>
        <begin position="89"/>
        <end position="157"/>
    </location>
</feature>
<comment type="caution">
    <text evidence="5">The sequence shown here is derived from an EMBL/GenBank/DDBJ whole genome shotgun (WGS) entry which is preliminary data.</text>
</comment>
<evidence type="ECO:0000256" key="3">
    <source>
        <dbReference type="SAM" id="MobiDB-lite"/>
    </source>
</evidence>
<dbReference type="PANTHER" id="PTHR33779:SF14">
    <property type="entry name" value="OS02G0568600 PROTEIN"/>
    <property type="match status" value="1"/>
</dbReference>
<dbReference type="InterPro" id="IPR056874">
    <property type="entry name" value="PHD_dom_pln"/>
</dbReference>
<dbReference type="Gramene" id="TVU14331">
    <property type="protein sequence ID" value="TVU14331"/>
    <property type="gene ID" value="EJB05_37794"/>
</dbReference>
<evidence type="ECO:0000313" key="5">
    <source>
        <dbReference type="EMBL" id="TVU14331.1"/>
    </source>
</evidence>
<dbReference type="Pfam" id="PF25054">
    <property type="entry name" value="PHD_pln"/>
    <property type="match status" value="1"/>
</dbReference>
<dbReference type="SUPFAM" id="SSF57903">
    <property type="entry name" value="FYVE/PHD zinc finger"/>
    <property type="match status" value="1"/>
</dbReference>
<feature type="non-terminal residue" evidence="5">
    <location>
        <position position="1"/>
    </location>
</feature>
<organism evidence="5 6">
    <name type="scientific">Eragrostis curvula</name>
    <name type="common">weeping love grass</name>
    <dbReference type="NCBI Taxonomy" id="38414"/>
    <lineage>
        <taxon>Eukaryota</taxon>
        <taxon>Viridiplantae</taxon>
        <taxon>Streptophyta</taxon>
        <taxon>Embryophyta</taxon>
        <taxon>Tracheophyta</taxon>
        <taxon>Spermatophyta</taxon>
        <taxon>Magnoliopsida</taxon>
        <taxon>Liliopsida</taxon>
        <taxon>Poales</taxon>
        <taxon>Poaceae</taxon>
        <taxon>PACMAD clade</taxon>
        <taxon>Chloridoideae</taxon>
        <taxon>Eragrostideae</taxon>
        <taxon>Eragrostidinae</taxon>
        <taxon>Eragrostis</taxon>
    </lineage>
</organism>
<keyword evidence="1" id="KW-0863">Zinc-finger</keyword>
<evidence type="ECO:0000313" key="6">
    <source>
        <dbReference type="Proteomes" id="UP000324897"/>
    </source>
</evidence>
<keyword evidence="2" id="KW-0862">Zinc</keyword>
<reference evidence="5 6" key="1">
    <citation type="journal article" date="2019" name="Sci. Rep.">
        <title>A high-quality genome of Eragrostis curvula grass provides insights into Poaceae evolution and supports new strategies to enhance forage quality.</title>
        <authorList>
            <person name="Carballo J."/>
            <person name="Santos B.A.C.M."/>
            <person name="Zappacosta D."/>
            <person name="Garbus I."/>
            <person name="Selva J.P."/>
            <person name="Gallo C.A."/>
            <person name="Diaz A."/>
            <person name="Albertini E."/>
            <person name="Caccamo M."/>
            <person name="Echenique V."/>
        </authorList>
    </citation>
    <scope>NUCLEOTIDE SEQUENCE [LARGE SCALE GENOMIC DNA]</scope>
    <source>
        <strain evidence="6">cv. Victoria</strain>
        <tissue evidence="5">Leaf</tissue>
    </source>
</reference>
<accession>A0A5J9TUJ3</accession>
<dbReference type="EMBL" id="RWGY01000031">
    <property type="protein sequence ID" value="TVU14331.1"/>
    <property type="molecule type" value="Genomic_DNA"/>
</dbReference>
<sequence>MASSASPSQEEGAGGGVAAVCCMCGDHGLPHELFRCRACRVRLQHSYCSDLYPRATTYRRCNWCLRDPPPAQAPDGGAAAHAAAAAVANGKLAADSKRKPAPAASDEERQRQRQEGCSSRRPPAELGYPVKKRRNKADEIRAPDDAAGESKELMRAGKAPRVRVKVRRYKLLAEVISC</sequence>
<dbReference type="AlphaFoldDB" id="A0A5J9TUJ3"/>
<feature type="domain" description="PHD-type zinc finger plants" evidence="4">
    <location>
        <begin position="22"/>
        <end position="64"/>
    </location>
</feature>
<gene>
    <name evidence="5" type="ORF">EJB05_37794</name>
</gene>
<dbReference type="PANTHER" id="PTHR33779">
    <property type="entry name" value="EXPRESSED PROTEIN"/>
    <property type="match status" value="1"/>
</dbReference>
<evidence type="ECO:0000256" key="2">
    <source>
        <dbReference type="ARBA" id="ARBA00022833"/>
    </source>
</evidence>
<dbReference type="InterPro" id="IPR011011">
    <property type="entry name" value="Znf_FYVE_PHD"/>
</dbReference>
<dbReference type="OrthoDB" id="1935489at2759"/>
<evidence type="ECO:0000256" key="1">
    <source>
        <dbReference type="ARBA" id="ARBA00022771"/>
    </source>
</evidence>
<dbReference type="GO" id="GO:0008270">
    <property type="term" value="F:zinc ion binding"/>
    <property type="evidence" value="ECO:0007669"/>
    <property type="project" value="UniProtKB-KW"/>
</dbReference>
<keyword evidence="1" id="KW-0479">Metal-binding</keyword>
<proteinExistence type="predicted"/>
<keyword evidence="6" id="KW-1185">Reference proteome</keyword>
<feature type="compositionally biased region" description="Basic and acidic residues" evidence="3">
    <location>
        <begin position="136"/>
        <end position="155"/>
    </location>
</feature>
<evidence type="ECO:0000259" key="4">
    <source>
        <dbReference type="Pfam" id="PF25054"/>
    </source>
</evidence>